<dbReference type="EMBL" id="CP013232">
    <property type="protein sequence ID" value="AMO94947.1"/>
    <property type="molecule type" value="Genomic_DNA"/>
</dbReference>
<evidence type="ECO:0000313" key="1">
    <source>
        <dbReference type="EMBL" id="AMO94947.1"/>
    </source>
</evidence>
<accession>A0A127PB34</accession>
<dbReference type="RefSeq" id="WP_061539870.1">
    <property type="nucleotide sequence ID" value="NZ_CP013232.1"/>
</dbReference>
<name>A0A127PB34_9BURK</name>
<organism evidence="1">
    <name type="scientific">Collimonas fungivorans</name>
    <dbReference type="NCBI Taxonomy" id="158899"/>
    <lineage>
        <taxon>Bacteria</taxon>
        <taxon>Pseudomonadati</taxon>
        <taxon>Pseudomonadota</taxon>
        <taxon>Betaproteobacteria</taxon>
        <taxon>Burkholderiales</taxon>
        <taxon>Oxalobacteraceae</taxon>
        <taxon>Collimonas</taxon>
    </lineage>
</organism>
<reference evidence="1 2" key="1">
    <citation type="submission" date="2015-11" db="EMBL/GenBank/DDBJ databases">
        <title>Exploring the genomic traits of fungus-feeding bacterial genus Collimonas.</title>
        <authorList>
            <person name="Song C."/>
            <person name="Schmidt R."/>
            <person name="de Jager V."/>
            <person name="Krzyzanowska D."/>
            <person name="Jongedijk E."/>
            <person name="Cankar K."/>
            <person name="Beekwilder J."/>
            <person name="van Veen A."/>
            <person name="de Boer W."/>
            <person name="van Veen J.A."/>
            <person name="Garbeva P."/>
        </authorList>
    </citation>
    <scope>NUCLEOTIDE SEQUENCE [LARGE SCALE GENOMIC DNA]</scope>
    <source>
        <strain evidence="1 2">Ter6</strain>
    </source>
</reference>
<dbReference type="PATRIC" id="fig|158899.10.peg.2257"/>
<gene>
    <name evidence="1" type="ORF">CFter6_2260</name>
</gene>
<dbReference type="OrthoDB" id="4380123at2"/>
<protein>
    <submittedName>
        <fullName evidence="1">NRDE family protein</fullName>
    </submittedName>
</protein>
<dbReference type="PANTHER" id="PTHR17985:SF8">
    <property type="entry name" value="TRANSPORT AND GOLGI ORGANIZATION PROTEIN 2 HOMOLOG"/>
    <property type="match status" value="1"/>
</dbReference>
<dbReference type="PANTHER" id="PTHR17985">
    <property type="entry name" value="SER/THR-RICH PROTEIN T10 IN DGCR REGION"/>
    <property type="match status" value="1"/>
</dbReference>
<proteinExistence type="predicted"/>
<dbReference type="Pfam" id="PF05742">
    <property type="entry name" value="TANGO2"/>
    <property type="match status" value="1"/>
</dbReference>
<evidence type="ECO:0000313" key="2">
    <source>
        <dbReference type="Proteomes" id="UP000072421"/>
    </source>
</evidence>
<sequence>MCLIVFAWQVIPGSPLIAAANRDEFYARPTAPAGWWEDRPGIYAGRDLQDGGTWIGITRGGRFAAITNVRAPAERRTDAPTRGTLVSDFLGSQKTAAEYVAEISGDAAKYNGFNLLVGDGKDLIWYSNKHLDDARNGQPLPAGIYGLSNASLDGCWPKVVRTKAQFASLLCQGAPDACFFDMLSDTTRAGDCRLPSTGVGVELERVLSAVFIQSPDYGTRASTLVRIKANGSAMLHERVAPPFCPSSPIHTHPASPSESRCSR</sequence>
<dbReference type="Proteomes" id="UP000072421">
    <property type="component" value="Chromosome"/>
</dbReference>
<dbReference type="AlphaFoldDB" id="A0A127PB34"/>
<dbReference type="InterPro" id="IPR008551">
    <property type="entry name" value="TANGO2"/>
</dbReference>